<feature type="non-terminal residue" evidence="1">
    <location>
        <position position="103"/>
    </location>
</feature>
<organism evidence="1 2">
    <name type="scientific">Scutellospora calospora</name>
    <dbReference type="NCBI Taxonomy" id="85575"/>
    <lineage>
        <taxon>Eukaryota</taxon>
        <taxon>Fungi</taxon>
        <taxon>Fungi incertae sedis</taxon>
        <taxon>Mucoromycota</taxon>
        <taxon>Glomeromycotina</taxon>
        <taxon>Glomeromycetes</taxon>
        <taxon>Diversisporales</taxon>
        <taxon>Gigasporaceae</taxon>
        <taxon>Scutellospora</taxon>
    </lineage>
</organism>
<proteinExistence type="predicted"/>
<evidence type="ECO:0000313" key="2">
    <source>
        <dbReference type="Proteomes" id="UP000789860"/>
    </source>
</evidence>
<gene>
    <name evidence="1" type="ORF">SCALOS_LOCUS9772</name>
</gene>
<feature type="non-terminal residue" evidence="1">
    <location>
        <position position="1"/>
    </location>
</feature>
<accession>A0ACA9NYS4</accession>
<dbReference type="Proteomes" id="UP000789860">
    <property type="component" value="Unassembled WGS sequence"/>
</dbReference>
<protein>
    <submittedName>
        <fullName evidence="1">4614_t:CDS:1</fullName>
    </submittedName>
</protein>
<dbReference type="EMBL" id="CAJVPM010032190">
    <property type="protein sequence ID" value="CAG8681970.1"/>
    <property type="molecule type" value="Genomic_DNA"/>
</dbReference>
<keyword evidence="2" id="KW-1185">Reference proteome</keyword>
<reference evidence="1" key="1">
    <citation type="submission" date="2021-06" db="EMBL/GenBank/DDBJ databases">
        <authorList>
            <person name="Kallberg Y."/>
            <person name="Tangrot J."/>
            <person name="Rosling A."/>
        </authorList>
    </citation>
    <scope>NUCLEOTIDE SEQUENCE</scope>
    <source>
        <strain evidence="1">AU212A</strain>
    </source>
</reference>
<comment type="caution">
    <text evidence="1">The sequence shown here is derived from an EMBL/GenBank/DDBJ whole genome shotgun (WGS) entry which is preliminary data.</text>
</comment>
<sequence>RYFHSSVLIDNKLYFSGGYITPDPNTILTTDFFYLDVSKSFKTTDSVSMLWNDLSNTNGPKKAEATAYPSRSFIDVNKFDVSKQQWIETNSAGNTPSDRTNIL</sequence>
<evidence type="ECO:0000313" key="1">
    <source>
        <dbReference type="EMBL" id="CAG8681970.1"/>
    </source>
</evidence>
<name>A0ACA9NYS4_9GLOM</name>